<dbReference type="EMBL" id="QAAD01000005">
    <property type="protein sequence ID" value="PTN09365.1"/>
    <property type="molecule type" value="Genomic_DNA"/>
</dbReference>
<proteinExistence type="predicted"/>
<keyword evidence="2" id="KW-1185">Reference proteome</keyword>
<comment type="caution">
    <text evidence="1">The sequence shown here is derived from an EMBL/GenBank/DDBJ whole genome shotgun (WGS) entry which is preliminary data.</text>
</comment>
<gene>
    <name evidence="1" type="ORF">C8N47_105206</name>
</gene>
<evidence type="ECO:0000313" key="2">
    <source>
        <dbReference type="Proteomes" id="UP000243525"/>
    </source>
</evidence>
<dbReference type="AlphaFoldDB" id="A0A2T5C3Q0"/>
<evidence type="ECO:0000313" key="1">
    <source>
        <dbReference type="EMBL" id="PTN09365.1"/>
    </source>
</evidence>
<accession>A0A2T5C3Q0</accession>
<dbReference type="Proteomes" id="UP000243525">
    <property type="component" value="Unassembled WGS sequence"/>
</dbReference>
<name>A0A2T5C3Q0_9BACT</name>
<reference evidence="1 2" key="1">
    <citation type="submission" date="2018-04" db="EMBL/GenBank/DDBJ databases">
        <title>Genomic Encyclopedia of Archaeal and Bacterial Type Strains, Phase II (KMG-II): from individual species to whole genera.</title>
        <authorList>
            <person name="Goeker M."/>
        </authorList>
    </citation>
    <scope>NUCLEOTIDE SEQUENCE [LARGE SCALE GENOMIC DNA]</scope>
    <source>
        <strain evidence="1 2">DSM 28823</strain>
    </source>
</reference>
<sequence length="86" mass="9938">MHKKAVFKSLNRQDEHSSLQDWLNIDFSVLTISRKFNNPEDGISKKFVAPDAIHPNFSHFYQQIEALISQLSEIVAKKLKKNKVTV</sequence>
<organism evidence="1 2">
    <name type="scientific">Mangrovibacterium marinum</name>
    <dbReference type="NCBI Taxonomy" id="1639118"/>
    <lineage>
        <taxon>Bacteria</taxon>
        <taxon>Pseudomonadati</taxon>
        <taxon>Bacteroidota</taxon>
        <taxon>Bacteroidia</taxon>
        <taxon>Marinilabiliales</taxon>
        <taxon>Prolixibacteraceae</taxon>
        <taxon>Mangrovibacterium</taxon>
    </lineage>
</organism>
<protein>
    <submittedName>
        <fullName evidence="1">Uncharacterized protein</fullName>
    </submittedName>
</protein>